<dbReference type="Proteomes" id="UP001054857">
    <property type="component" value="Unassembled WGS sequence"/>
</dbReference>
<feature type="non-terminal residue" evidence="2">
    <location>
        <position position="233"/>
    </location>
</feature>
<accession>A0AAD3DNI3</accession>
<organism evidence="2 3">
    <name type="scientific">Astrephomene gubernaculifera</name>
    <dbReference type="NCBI Taxonomy" id="47775"/>
    <lineage>
        <taxon>Eukaryota</taxon>
        <taxon>Viridiplantae</taxon>
        <taxon>Chlorophyta</taxon>
        <taxon>core chlorophytes</taxon>
        <taxon>Chlorophyceae</taxon>
        <taxon>CS clade</taxon>
        <taxon>Chlamydomonadales</taxon>
        <taxon>Astrephomenaceae</taxon>
        <taxon>Astrephomene</taxon>
    </lineage>
</organism>
<sequence>VGGEEEGQEAPSRVVSSSSISSHSSGGGRGNSAVAAAAGGTSSARSSSSSSGSPAAARPAPSGSQSPPSPAAASPAGSNVVHASSSNNNSGASGEAAPAPGSPPPPAAPPLPPAASRTLRLLLSQVFSRLEGLSGVELANVLSALAVLRYGDKVVSEQLLQAASLKLIDCRPQELSHVMCSAALLSLPPAPEVRSAFYAAVRAQLRRFGPRELALTMWAYGAIGTDVQEDAVQ</sequence>
<feature type="non-terminal residue" evidence="2">
    <location>
        <position position="1"/>
    </location>
</feature>
<dbReference type="AlphaFoldDB" id="A0AAD3DNI3"/>
<feature type="compositionally biased region" description="Pro residues" evidence="1">
    <location>
        <begin position="100"/>
        <end position="113"/>
    </location>
</feature>
<feature type="compositionally biased region" description="Low complexity" evidence="1">
    <location>
        <begin position="31"/>
        <end position="99"/>
    </location>
</feature>
<evidence type="ECO:0000313" key="2">
    <source>
        <dbReference type="EMBL" id="GFR43722.1"/>
    </source>
</evidence>
<evidence type="ECO:0000256" key="1">
    <source>
        <dbReference type="SAM" id="MobiDB-lite"/>
    </source>
</evidence>
<keyword evidence="3" id="KW-1185">Reference proteome</keyword>
<feature type="region of interest" description="Disordered" evidence="1">
    <location>
        <begin position="1"/>
        <end position="113"/>
    </location>
</feature>
<name>A0AAD3DNI3_9CHLO</name>
<evidence type="ECO:0000313" key="3">
    <source>
        <dbReference type="Proteomes" id="UP001054857"/>
    </source>
</evidence>
<dbReference type="EMBL" id="BMAR01000006">
    <property type="protein sequence ID" value="GFR43722.1"/>
    <property type="molecule type" value="Genomic_DNA"/>
</dbReference>
<comment type="caution">
    <text evidence="2">The sequence shown here is derived from an EMBL/GenBank/DDBJ whole genome shotgun (WGS) entry which is preliminary data.</text>
</comment>
<reference evidence="2 3" key="1">
    <citation type="journal article" date="2021" name="Sci. Rep.">
        <title>Genome sequencing of the multicellular alga Astrephomene provides insights into convergent evolution of germ-soma differentiation.</title>
        <authorList>
            <person name="Yamashita S."/>
            <person name="Yamamoto K."/>
            <person name="Matsuzaki R."/>
            <person name="Suzuki S."/>
            <person name="Yamaguchi H."/>
            <person name="Hirooka S."/>
            <person name="Minakuchi Y."/>
            <person name="Miyagishima S."/>
            <person name="Kawachi M."/>
            <person name="Toyoda A."/>
            <person name="Nozaki H."/>
        </authorList>
    </citation>
    <scope>NUCLEOTIDE SEQUENCE [LARGE SCALE GENOMIC DNA]</scope>
    <source>
        <strain evidence="2 3">NIES-4017</strain>
    </source>
</reference>
<feature type="compositionally biased region" description="Low complexity" evidence="1">
    <location>
        <begin position="12"/>
        <end position="24"/>
    </location>
</feature>
<protein>
    <submittedName>
        <fullName evidence="2">Uncharacterized protein</fullName>
    </submittedName>
</protein>
<gene>
    <name evidence="2" type="ORF">Agub_g4833</name>
</gene>
<proteinExistence type="predicted"/>